<dbReference type="InterPro" id="IPR035437">
    <property type="entry name" value="SNase_OB-fold_sf"/>
</dbReference>
<dbReference type="SUPFAM" id="SSF50199">
    <property type="entry name" value="Staphylococcal nuclease"/>
    <property type="match status" value="1"/>
</dbReference>
<dbReference type="PANTHER" id="PTHR12302:SF26">
    <property type="entry name" value="BLR1266 PROTEIN"/>
    <property type="match status" value="1"/>
</dbReference>
<dbReference type="SMART" id="SM00318">
    <property type="entry name" value="SNc"/>
    <property type="match status" value="1"/>
</dbReference>
<dbReference type="Proteomes" id="UP000244940">
    <property type="component" value="Unassembled WGS sequence"/>
</dbReference>
<organism evidence="3 4">
    <name type="scientific">Pararhodobacter marinus</name>
    <dbReference type="NCBI Taxonomy" id="2184063"/>
    <lineage>
        <taxon>Bacteria</taxon>
        <taxon>Pseudomonadati</taxon>
        <taxon>Pseudomonadota</taxon>
        <taxon>Alphaproteobacteria</taxon>
        <taxon>Rhodobacterales</taxon>
        <taxon>Paracoccaceae</taxon>
        <taxon>Pararhodobacter</taxon>
    </lineage>
</organism>
<dbReference type="PANTHER" id="PTHR12302">
    <property type="entry name" value="EBNA2 BINDING PROTEIN P100"/>
    <property type="match status" value="1"/>
</dbReference>
<dbReference type="InterPro" id="IPR016071">
    <property type="entry name" value="Staphylococal_nuclease_OB-fold"/>
</dbReference>
<proteinExistence type="predicted"/>
<accession>A0A2U2C8K2</accession>
<keyword evidence="4" id="KW-1185">Reference proteome</keyword>
<name>A0A2U2C8K2_9RHOB</name>
<evidence type="ECO:0000256" key="1">
    <source>
        <dbReference type="SAM" id="SignalP"/>
    </source>
</evidence>
<feature type="chain" id="PRO_5015526076" evidence="1">
    <location>
        <begin position="19"/>
        <end position="224"/>
    </location>
</feature>
<evidence type="ECO:0000313" key="3">
    <source>
        <dbReference type="EMBL" id="PWE28205.1"/>
    </source>
</evidence>
<reference evidence="3 4" key="1">
    <citation type="submission" date="2018-05" db="EMBL/GenBank/DDBJ databases">
        <title>Pararhodobacter marina sp. nov., isolated from deep-sea water of the Indian Ocean.</title>
        <authorList>
            <person name="Lai Q.Sr."/>
            <person name="Liu X."/>
            <person name="Shao Z."/>
        </authorList>
    </citation>
    <scope>NUCLEOTIDE SEQUENCE [LARGE SCALE GENOMIC DNA]</scope>
    <source>
        <strain evidence="3 4">CIC4N-9</strain>
    </source>
</reference>
<feature type="domain" description="TNase-like" evidence="2">
    <location>
        <begin position="25"/>
        <end position="140"/>
    </location>
</feature>
<evidence type="ECO:0000259" key="2">
    <source>
        <dbReference type="PROSITE" id="PS50830"/>
    </source>
</evidence>
<dbReference type="Pfam" id="PF00565">
    <property type="entry name" value="SNase"/>
    <property type="match status" value="1"/>
</dbReference>
<dbReference type="EMBL" id="QEYD01000007">
    <property type="protein sequence ID" value="PWE28205.1"/>
    <property type="molecule type" value="Genomic_DNA"/>
</dbReference>
<gene>
    <name evidence="3" type="ORF">C4N9_12730</name>
</gene>
<dbReference type="AlphaFoldDB" id="A0A2U2C8K2"/>
<dbReference type="PROSITE" id="PS50830">
    <property type="entry name" value="TNASE_3"/>
    <property type="match status" value="1"/>
</dbReference>
<keyword evidence="1" id="KW-0732">Signal</keyword>
<dbReference type="OrthoDB" id="9805504at2"/>
<dbReference type="Gene3D" id="2.40.50.90">
    <property type="match status" value="1"/>
</dbReference>
<sequence>MLRICSLFVLILAGTAQADVRGAARVIDGDTLDVAGTTVRIEGIDAPELDQRCEGPGEDWACGAWSRDRMVALIAGREVICAGDVQDRYDRLVARCRAGQGDLGAEMVRDGAALAYRRYSRAYIRDERAAHSAGRGVWQHGGRYVTRPADYRATRRTGGQADGAPETPPRVDCAIKGNISSSGQIYHLPGQRDYARTRIDTTRGERWFCTEEQARAAGWRPARR</sequence>
<protein>
    <submittedName>
        <fullName evidence="3">Nuclease</fullName>
    </submittedName>
</protein>
<comment type="caution">
    <text evidence="3">The sequence shown here is derived from an EMBL/GenBank/DDBJ whole genome shotgun (WGS) entry which is preliminary data.</text>
</comment>
<feature type="signal peptide" evidence="1">
    <location>
        <begin position="1"/>
        <end position="18"/>
    </location>
</feature>
<evidence type="ECO:0000313" key="4">
    <source>
        <dbReference type="Proteomes" id="UP000244940"/>
    </source>
</evidence>